<evidence type="ECO:0000313" key="3">
    <source>
        <dbReference type="Proteomes" id="UP000287866"/>
    </source>
</evidence>
<dbReference type="PANTHER" id="PTHR38011:SF11">
    <property type="entry name" value="2,5-DIAMINO-6-RIBOSYLAMINO-4(3H)-PYRIMIDINONE 5'-PHOSPHATE REDUCTASE"/>
    <property type="match status" value="1"/>
</dbReference>
<dbReference type="InterPro" id="IPR002734">
    <property type="entry name" value="RibDG_C"/>
</dbReference>
<dbReference type="SUPFAM" id="SSF53597">
    <property type="entry name" value="Dihydrofolate reductase-like"/>
    <property type="match status" value="1"/>
</dbReference>
<dbReference type="Proteomes" id="UP000287866">
    <property type="component" value="Unassembled WGS sequence"/>
</dbReference>
<evidence type="ECO:0000313" key="2">
    <source>
        <dbReference type="EMBL" id="NHA69036.1"/>
    </source>
</evidence>
<name>A0A8T6R590_9MICO</name>
<keyword evidence="3" id="KW-1185">Reference proteome</keyword>
<gene>
    <name evidence="2" type="ORF">EPD83_013380</name>
</gene>
<dbReference type="EMBL" id="SAYU02000045">
    <property type="protein sequence ID" value="NHA69036.1"/>
    <property type="molecule type" value="Genomic_DNA"/>
</dbReference>
<dbReference type="Pfam" id="PF01872">
    <property type="entry name" value="RibD_C"/>
    <property type="match status" value="1"/>
</dbReference>
<dbReference type="RefSeq" id="WP_165566702.1">
    <property type="nucleotide sequence ID" value="NZ_SAYU02000045.1"/>
</dbReference>
<dbReference type="InterPro" id="IPR024072">
    <property type="entry name" value="DHFR-like_dom_sf"/>
</dbReference>
<dbReference type="GO" id="GO:0008703">
    <property type="term" value="F:5-amino-6-(5-phosphoribosylamino)uracil reductase activity"/>
    <property type="evidence" value="ECO:0007669"/>
    <property type="project" value="InterPro"/>
</dbReference>
<sequence length="193" mass="20776">MRRLVYYVAVSLDGFIADEHGSADAFPVDPDTLTALFAEYPETCPVHVREALGVDAPPRHFDTVVLGRRTHEPALAAGLTSAYPHLRQYVATHRQDLPEDPTVTVTTDPVATVRALRAEDGLDVWLCGGADLAGQLADEVDELHLKVNPVTLGGGVPLFRGAPGVRRWEPAGTTPLPGGVLLQRHRRVRPGAA</sequence>
<comment type="caution">
    <text evidence="2">The sequence shown here is derived from an EMBL/GenBank/DDBJ whole genome shotgun (WGS) entry which is preliminary data.</text>
</comment>
<accession>A0A8T6R590</accession>
<dbReference type="InterPro" id="IPR050765">
    <property type="entry name" value="Riboflavin_Biosynth_HTPR"/>
</dbReference>
<organism evidence="2 3">
    <name type="scientific">Phycicoccus flavus</name>
    <dbReference type="NCBI Taxonomy" id="2502783"/>
    <lineage>
        <taxon>Bacteria</taxon>
        <taxon>Bacillati</taxon>
        <taxon>Actinomycetota</taxon>
        <taxon>Actinomycetes</taxon>
        <taxon>Micrococcales</taxon>
        <taxon>Intrasporangiaceae</taxon>
        <taxon>Phycicoccus</taxon>
    </lineage>
</organism>
<feature type="domain" description="Bacterial bifunctional deaminase-reductase C-terminal" evidence="1">
    <location>
        <begin position="4"/>
        <end position="181"/>
    </location>
</feature>
<dbReference type="PANTHER" id="PTHR38011">
    <property type="entry name" value="DIHYDROFOLATE REDUCTASE FAMILY PROTEIN (AFU_ORTHOLOGUE AFUA_8G06820)"/>
    <property type="match status" value="1"/>
</dbReference>
<dbReference type="Gene3D" id="3.40.430.10">
    <property type="entry name" value="Dihydrofolate Reductase, subunit A"/>
    <property type="match status" value="1"/>
</dbReference>
<evidence type="ECO:0000259" key="1">
    <source>
        <dbReference type="Pfam" id="PF01872"/>
    </source>
</evidence>
<dbReference type="AlphaFoldDB" id="A0A8T6R590"/>
<proteinExistence type="predicted"/>
<reference evidence="2" key="1">
    <citation type="submission" date="2020-03" db="EMBL/GenBank/DDBJ databases">
        <title>Phycicoccus flavus sp. nov., a novel endophytic actinobacterium isolated from branch of Kandelia candel.</title>
        <authorList>
            <person name="Tuo L."/>
        </authorList>
    </citation>
    <scope>NUCLEOTIDE SEQUENCE</scope>
    <source>
        <strain evidence="2">CMS6Z-2</strain>
    </source>
</reference>
<dbReference type="GO" id="GO:0009231">
    <property type="term" value="P:riboflavin biosynthetic process"/>
    <property type="evidence" value="ECO:0007669"/>
    <property type="project" value="InterPro"/>
</dbReference>
<protein>
    <submittedName>
        <fullName evidence="2">Dihydrofolate reductase</fullName>
    </submittedName>
</protein>